<evidence type="ECO:0000313" key="4">
    <source>
        <dbReference type="Proteomes" id="UP001316803"/>
    </source>
</evidence>
<protein>
    <recommendedName>
        <fullName evidence="2">Methyltransferase type 12 domain-containing protein</fullName>
    </recommendedName>
</protein>
<organism evidence="3 4">
    <name type="scientific">Knufia fluminis</name>
    <dbReference type="NCBI Taxonomy" id="191047"/>
    <lineage>
        <taxon>Eukaryota</taxon>
        <taxon>Fungi</taxon>
        <taxon>Dikarya</taxon>
        <taxon>Ascomycota</taxon>
        <taxon>Pezizomycotina</taxon>
        <taxon>Eurotiomycetes</taxon>
        <taxon>Chaetothyriomycetidae</taxon>
        <taxon>Chaetothyriales</taxon>
        <taxon>Trichomeriaceae</taxon>
        <taxon>Knufia</taxon>
    </lineage>
</organism>
<gene>
    <name evidence="3" type="ORF">OHC33_004309</name>
</gene>
<comment type="caution">
    <text evidence="3">The sequence shown here is derived from an EMBL/GenBank/DDBJ whole genome shotgun (WGS) entry which is preliminary data.</text>
</comment>
<sequence length="273" mass="30624">MVHQAEAMGDHDHRRHHHNHNAHGMSHDDRNKSHWDSVAKTYNSEKSQREFGNLINKAHEFILSNISAIGVDFIEPSSTFEKPNDQSPQKTIRVLDYACGPGTITNILAGRATEFIGLDLSPNMVTEYNERFSTETDGEKLNAQAFNANLFDPAGEPESLNDPKFFDFDLVAVGFGFHHFENLSTVTQRLVRRLKPGGVLMILDFFSHDMDDKARDHPSANTIAHHGFTESQIKGLFASVGLEDNLVLDFGQDVTMQGHATRRPFMARGRKPA</sequence>
<dbReference type="Pfam" id="PF08242">
    <property type="entry name" value="Methyltransf_12"/>
    <property type="match status" value="1"/>
</dbReference>
<dbReference type="PANTHER" id="PTHR43861:SF1">
    <property type="entry name" value="TRANS-ACONITATE 2-METHYLTRANSFERASE"/>
    <property type="match status" value="1"/>
</dbReference>
<dbReference type="InterPro" id="IPR029063">
    <property type="entry name" value="SAM-dependent_MTases_sf"/>
</dbReference>
<dbReference type="CDD" id="cd02440">
    <property type="entry name" value="AdoMet_MTases"/>
    <property type="match status" value="1"/>
</dbReference>
<evidence type="ECO:0000256" key="1">
    <source>
        <dbReference type="SAM" id="MobiDB-lite"/>
    </source>
</evidence>
<evidence type="ECO:0000259" key="2">
    <source>
        <dbReference type="Pfam" id="PF08242"/>
    </source>
</evidence>
<feature type="region of interest" description="Disordered" evidence="1">
    <location>
        <begin position="1"/>
        <end position="33"/>
    </location>
</feature>
<dbReference type="InterPro" id="IPR013217">
    <property type="entry name" value="Methyltransf_12"/>
</dbReference>
<name>A0AAN8I4V3_9EURO</name>
<proteinExistence type="predicted"/>
<dbReference type="Gene3D" id="3.40.50.150">
    <property type="entry name" value="Vaccinia Virus protein VP39"/>
    <property type="match status" value="1"/>
</dbReference>
<evidence type="ECO:0000313" key="3">
    <source>
        <dbReference type="EMBL" id="KAK5954587.1"/>
    </source>
</evidence>
<dbReference type="EMBL" id="JAKLMC020000008">
    <property type="protein sequence ID" value="KAK5954587.1"/>
    <property type="molecule type" value="Genomic_DNA"/>
</dbReference>
<feature type="domain" description="Methyltransferase type 12" evidence="2">
    <location>
        <begin position="95"/>
        <end position="200"/>
    </location>
</feature>
<dbReference type="Proteomes" id="UP001316803">
    <property type="component" value="Unassembled WGS sequence"/>
</dbReference>
<keyword evidence="4" id="KW-1185">Reference proteome</keyword>
<dbReference type="PANTHER" id="PTHR43861">
    <property type="entry name" value="TRANS-ACONITATE 2-METHYLTRANSFERASE-RELATED"/>
    <property type="match status" value="1"/>
</dbReference>
<accession>A0AAN8I4V3</accession>
<reference evidence="3 4" key="1">
    <citation type="submission" date="2022-12" db="EMBL/GenBank/DDBJ databases">
        <title>Genomic features and morphological characterization of a novel Knufia sp. strain isolated from spacecraft assembly facility.</title>
        <authorList>
            <person name="Teixeira M."/>
            <person name="Chander A.M."/>
            <person name="Stajich J.E."/>
            <person name="Venkateswaran K."/>
        </authorList>
    </citation>
    <scope>NUCLEOTIDE SEQUENCE [LARGE SCALE GENOMIC DNA]</scope>
    <source>
        <strain evidence="3 4">FJI-L2-BK-P2</strain>
    </source>
</reference>
<dbReference type="AlphaFoldDB" id="A0AAN8I4V3"/>
<dbReference type="SUPFAM" id="SSF53335">
    <property type="entry name" value="S-adenosyl-L-methionine-dependent methyltransferases"/>
    <property type="match status" value="1"/>
</dbReference>